<gene>
    <name evidence="1" type="ORF">ACFOGJ_11450</name>
</gene>
<keyword evidence="2" id="KW-1185">Reference proteome</keyword>
<accession>A0ABV7KZK7</accession>
<dbReference type="Pfam" id="PF13279">
    <property type="entry name" value="4HBT_2"/>
    <property type="match status" value="1"/>
</dbReference>
<dbReference type="InterPro" id="IPR050563">
    <property type="entry name" value="4-hydroxybenzoyl-CoA_TE"/>
</dbReference>
<proteinExistence type="predicted"/>
<comment type="caution">
    <text evidence="1">The sequence shown here is derived from an EMBL/GenBank/DDBJ whole genome shotgun (WGS) entry which is preliminary data.</text>
</comment>
<dbReference type="Proteomes" id="UP001595528">
    <property type="component" value="Unassembled WGS sequence"/>
</dbReference>
<dbReference type="EMBL" id="JBHRTR010000025">
    <property type="protein sequence ID" value="MFC3227851.1"/>
    <property type="molecule type" value="Genomic_DNA"/>
</dbReference>
<evidence type="ECO:0000313" key="2">
    <source>
        <dbReference type="Proteomes" id="UP001595528"/>
    </source>
</evidence>
<reference evidence="2" key="1">
    <citation type="journal article" date="2019" name="Int. J. Syst. Evol. Microbiol.">
        <title>The Global Catalogue of Microorganisms (GCM) 10K type strain sequencing project: providing services to taxonomists for standard genome sequencing and annotation.</title>
        <authorList>
            <consortium name="The Broad Institute Genomics Platform"/>
            <consortium name="The Broad Institute Genome Sequencing Center for Infectious Disease"/>
            <person name="Wu L."/>
            <person name="Ma J."/>
        </authorList>
    </citation>
    <scope>NUCLEOTIDE SEQUENCE [LARGE SCALE GENOMIC DNA]</scope>
    <source>
        <strain evidence="2">KCTC 42964</strain>
    </source>
</reference>
<dbReference type="CDD" id="cd00586">
    <property type="entry name" value="4HBT"/>
    <property type="match status" value="1"/>
</dbReference>
<dbReference type="Gene3D" id="3.10.129.10">
    <property type="entry name" value="Hotdog Thioesterase"/>
    <property type="match status" value="1"/>
</dbReference>
<sequence length="169" mass="18690">MTNPTLTTDPGTGLVTVEGMRVLPEWIDYNGHMNVAFYVLAFDRALEAIMESYGIGESYVQTGAGTTFVLENHVNYVGEVLEGAPLRITFQLLDHDAKRFHYFLRMYHAEEGFLSATAEQLTMHVDLSTRRSAPMPPDVQDRFAALAAAQAGLARPEEAGRPMGIRRAA</sequence>
<protein>
    <submittedName>
        <fullName evidence="1">Thioesterase family protein</fullName>
    </submittedName>
</protein>
<dbReference type="SUPFAM" id="SSF54637">
    <property type="entry name" value="Thioesterase/thiol ester dehydrase-isomerase"/>
    <property type="match status" value="1"/>
</dbReference>
<evidence type="ECO:0000313" key="1">
    <source>
        <dbReference type="EMBL" id="MFC3227851.1"/>
    </source>
</evidence>
<dbReference type="InterPro" id="IPR029069">
    <property type="entry name" value="HotDog_dom_sf"/>
</dbReference>
<dbReference type="PANTHER" id="PTHR31793:SF2">
    <property type="entry name" value="BLR1345 PROTEIN"/>
    <property type="match status" value="1"/>
</dbReference>
<name>A0ABV7KZK7_9PROT</name>
<organism evidence="1 2">
    <name type="scientific">Marinibaculum pumilum</name>
    <dbReference type="NCBI Taxonomy" id="1766165"/>
    <lineage>
        <taxon>Bacteria</taxon>
        <taxon>Pseudomonadati</taxon>
        <taxon>Pseudomonadota</taxon>
        <taxon>Alphaproteobacteria</taxon>
        <taxon>Rhodospirillales</taxon>
        <taxon>Rhodospirillaceae</taxon>
        <taxon>Marinibaculum</taxon>
    </lineage>
</organism>
<dbReference type="RefSeq" id="WP_379900377.1">
    <property type="nucleotide sequence ID" value="NZ_JBHRTR010000025.1"/>
</dbReference>
<dbReference type="PANTHER" id="PTHR31793">
    <property type="entry name" value="4-HYDROXYBENZOYL-COA THIOESTERASE FAMILY MEMBER"/>
    <property type="match status" value="1"/>
</dbReference>